<dbReference type="SUPFAM" id="SSF102645">
    <property type="entry name" value="CoaB-like"/>
    <property type="match status" value="1"/>
</dbReference>
<gene>
    <name evidence="2" type="ORF">SCARUB_00526</name>
</gene>
<reference evidence="2 3" key="1">
    <citation type="submission" date="2016-07" db="EMBL/GenBank/DDBJ databases">
        <title>Draft genome of Scalindua rubra, obtained from a brine-seawater interface in the Red Sea, sheds light on salt adaptation in anammox bacteria.</title>
        <authorList>
            <person name="Speth D.R."/>
            <person name="Lagkouvardos I."/>
            <person name="Wang Y."/>
            <person name="Qian P.-Y."/>
            <person name="Dutilh B.E."/>
            <person name="Jetten M.S."/>
        </authorList>
    </citation>
    <scope>NUCLEOTIDE SEQUENCE [LARGE SCALE GENOMIC DNA]</scope>
    <source>
        <strain evidence="2">BSI-1</strain>
    </source>
</reference>
<evidence type="ECO:0000313" key="2">
    <source>
        <dbReference type="EMBL" id="ODS34395.1"/>
    </source>
</evidence>
<comment type="caution">
    <text evidence="2">The sequence shown here is derived from an EMBL/GenBank/DDBJ whole genome shotgun (WGS) entry which is preliminary data.</text>
</comment>
<dbReference type="PATRIC" id="fig|1872076.5.peg.601"/>
<feature type="domain" description="DNA/pantothenate metabolism flavoprotein C-terminal" evidence="1">
    <location>
        <begin position="4"/>
        <end position="222"/>
    </location>
</feature>
<dbReference type="AlphaFoldDB" id="A0A1E3XFJ7"/>
<dbReference type="Pfam" id="PF04127">
    <property type="entry name" value="DFP"/>
    <property type="match status" value="1"/>
</dbReference>
<dbReference type="EMBL" id="MAYW01000008">
    <property type="protein sequence ID" value="ODS34395.1"/>
    <property type="molecule type" value="Genomic_DNA"/>
</dbReference>
<name>A0A1E3XFJ7_9BACT</name>
<sequence length="226" mass="25688">MPLLKKKNILITAGSTRGYLDAVRYITNTSTGRLGSEIALEAMRHGAVVTYIYGKDSLFPVIENRNDIRSAQLKLIEIETNKDLIGVLQKRLKNRRFDAVVHAMAVADYVPTRTKPNKTSSKKREWLVRLVKTPKVINIIRSTWPEALLVGFKLEVNRTKDDMIKTAKRFLSKSKADLIVANDYKYISHNRHIAYIVNGGRKVPKPLKSKKEIAKGIISYLENTLK</sequence>
<organism evidence="2 3">
    <name type="scientific">Candidatus Scalindua rubra</name>
    <dbReference type="NCBI Taxonomy" id="1872076"/>
    <lineage>
        <taxon>Bacteria</taxon>
        <taxon>Pseudomonadati</taxon>
        <taxon>Planctomycetota</taxon>
        <taxon>Candidatus Brocadiia</taxon>
        <taxon>Candidatus Brocadiales</taxon>
        <taxon>Candidatus Scalinduaceae</taxon>
        <taxon>Candidatus Scalindua</taxon>
    </lineage>
</organism>
<evidence type="ECO:0000313" key="3">
    <source>
        <dbReference type="Proteomes" id="UP000094056"/>
    </source>
</evidence>
<dbReference type="GO" id="GO:0015937">
    <property type="term" value="P:coenzyme A biosynthetic process"/>
    <property type="evidence" value="ECO:0007669"/>
    <property type="project" value="UniProtKB-ARBA"/>
</dbReference>
<dbReference type="InterPro" id="IPR007085">
    <property type="entry name" value="DNA/pantothenate-metab_flavo_C"/>
</dbReference>
<protein>
    <submittedName>
        <fullName evidence="2">Phosphopantothenate/cysteine ligase</fullName>
    </submittedName>
</protein>
<keyword evidence="2" id="KW-0436">Ligase</keyword>
<dbReference type="Gene3D" id="3.40.50.10300">
    <property type="entry name" value="CoaB-like"/>
    <property type="match status" value="1"/>
</dbReference>
<evidence type="ECO:0000259" key="1">
    <source>
        <dbReference type="Pfam" id="PF04127"/>
    </source>
</evidence>
<dbReference type="Proteomes" id="UP000094056">
    <property type="component" value="Unassembled WGS sequence"/>
</dbReference>
<dbReference type="InterPro" id="IPR035929">
    <property type="entry name" value="CoaB-like_sf"/>
</dbReference>
<proteinExistence type="predicted"/>
<dbReference type="GO" id="GO:0016874">
    <property type="term" value="F:ligase activity"/>
    <property type="evidence" value="ECO:0007669"/>
    <property type="project" value="UniProtKB-KW"/>
</dbReference>
<accession>A0A1E3XFJ7</accession>